<name>A0ABR1G4V7_AURAN</name>
<accession>A0ABR1G4V7</accession>
<dbReference type="InterPro" id="IPR046357">
    <property type="entry name" value="PPIase_dom_sf"/>
</dbReference>
<dbReference type="GO" id="GO:0016853">
    <property type="term" value="F:isomerase activity"/>
    <property type="evidence" value="ECO:0007669"/>
    <property type="project" value="UniProtKB-KW"/>
</dbReference>
<keyword evidence="3" id="KW-0413">Isomerase</keyword>
<protein>
    <submittedName>
        <fullName evidence="3">Peptidyl-prolyl cis-trans isomerase</fullName>
    </submittedName>
</protein>
<evidence type="ECO:0000313" key="4">
    <source>
        <dbReference type="Proteomes" id="UP001363151"/>
    </source>
</evidence>
<feature type="compositionally biased region" description="Pro residues" evidence="1">
    <location>
        <begin position="180"/>
        <end position="189"/>
    </location>
</feature>
<dbReference type="Gene3D" id="3.10.50.40">
    <property type="match status" value="1"/>
</dbReference>
<sequence>MRFCATLWIATGACALRATRRGAIDFAKNSAAAAATAGVAVAAPRRAAAAVAGAIVSDEVAVTFQEASVGLQLEAIGFAKATLGSMPSFRVAVTLVVERLNSPVVCGRGAERGDLLEIRYEGRLAADGRLFDGSAITFAGGNQVAGRGGDSTVYFVLGQQPLGQFPAAWDRAGGACAPARPAPRRPPPGVDDDAMMQQDDIPVFDANVYKRQYYDQFLSALEAAPNA</sequence>
<reference evidence="3 4" key="1">
    <citation type="submission" date="2024-03" db="EMBL/GenBank/DDBJ databases">
        <title>Aureococcus anophagefferens CCMP1851 and Kratosvirus quantuckense: Draft genome of a second virus-susceptible host strain in the model system.</title>
        <authorList>
            <person name="Chase E."/>
            <person name="Truchon A.R."/>
            <person name="Schepens W."/>
            <person name="Wilhelm S.W."/>
        </authorList>
    </citation>
    <scope>NUCLEOTIDE SEQUENCE [LARGE SCALE GENOMIC DNA]</scope>
    <source>
        <strain evidence="3 4">CCMP1851</strain>
    </source>
</reference>
<evidence type="ECO:0000313" key="3">
    <source>
        <dbReference type="EMBL" id="KAK7247934.1"/>
    </source>
</evidence>
<feature type="chain" id="PRO_5046419973" evidence="2">
    <location>
        <begin position="16"/>
        <end position="227"/>
    </location>
</feature>
<comment type="caution">
    <text evidence="3">The sequence shown here is derived from an EMBL/GenBank/DDBJ whole genome shotgun (WGS) entry which is preliminary data.</text>
</comment>
<evidence type="ECO:0000256" key="2">
    <source>
        <dbReference type="SAM" id="SignalP"/>
    </source>
</evidence>
<keyword evidence="2" id="KW-0732">Signal</keyword>
<proteinExistence type="predicted"/>
<evidence type="ECO:0000256" key="1">
    <source>
        <dbReference type="SAM" id="MobiDB-lite"/>
    </source>
</evidence>
<feature type="region of interest" description="Disordered" evidence="1">
    <location>
        <begin position="176"/>
        <end position="195"/>
    </location>
</feature>
<dbReference type="Proteomes" id="UP001363151">
    <property type="component" value="Unassembled WGS sequence"/>
</dbReference>
<dbReference type="EMBL" id="JBBJCI010000123">
    <property type="protein sequence ID" value="KAK7247934.1"/>
    <property type="molecule type" value="Genomic_DNA"/>
</dbReference>
<feature type="signal peptide" evidence="2">
    <location>
        <begin position="1"/>
        <end position="15"/>
    </location>
</feature>
<keyword evidence="4" id="KW-1185">Reference proteome</keyword>
<gene>
    <name evidence="3" type="ORF">SO694_00085010</name>
</gene>
<organism evidence="3 4">
    <name type="scientific">Aureococcus anophagefferens</name>
    <name type="common">Harmful bloom alga</name>
    <dbReference type="NCBI Taxonomy" id="44056"/>
    <lineage>
        <taxon>Eukaryota</taxon>
        <taxon>Sar</taxon>
        <taxon>Stramenopiles</taxon>
        <taxon>Ochrophyta</taxon>
        <taxon>Pelagophyceae</taxon>
        <taxon>Pelagomonadales</taxon>
        <taxon>Pelagomonadaceae</taxon>
        <taxon>Aureococcus</taxon>
    </lineage>
</organism>